<evidence type="ECO:0000259" key="7">
    <source>
        <dbReference type="PROSITE" id="PS51379"/>
    </source>
</evidence>
<feature type="domain" description="4Fe-4S ferredoxin-type" evidence="7">
    <location>
        <begin position="14"/>
        <end position="46"/>
    </location>
</feature>
<organism evidence="8 9">
    <name type="scientific">Nitrosomonas stercoris</name>
    <dbReference type="NCBI Taxonomy" id="1444684"/>
    <lineage>
        <taxon>Bacteria</taxon>
        <taxon>Pseudomonadati</taxon>
        <taxon>Pseudomonadota</taxon>
        <taxon>Betaproteobacteria</taxon>
        <taxon>Nitrosomonadales</taxon>
        <taxon>Nitrosomonadaceae</taxon>
        <taxon>Nitrosomonas</taxon>
    </lineage>
</organism>
<evidence type="ECO:0000256" key="5">
    <source>
        <dbReference type="ARBA" id="ARBA00023014"/>
    </source>
</evidence>
<evidence type="ECO:0000256" key="2">
    <source>
        <dbReference type="ARBA" id="ARBA00022723"/>
    </source>
</evidence>
<dbReference type="InterPro" id="IPR017900">
    <property type="entry name" value="4Fe4S_Fe_S_CS"/>
</dbReference>
<dbReference type="AlphaFoldDB" id="A0A4Y1YNI4"/>
<feature type="domain" description="4Fe-4S ferredoxin-type" evidence="7">
    <location>
        <begin position="66"/>
        <end position="89"/>
    </location>
</feature>
<gene>
    <name evidence="8" type="ORF">Nstercoris_01856</name>
</gene>
<evidence type="ECO:0000256" key="3">
    <source>
        <dbReference type="ARBA" id="ARBA00022737"/>
    </source>
</evidence>
<keyword evidence="9" id="KW-1185">Reference proteome</keyword>
<dbReference type="NCBIfam" id="NF008434">
    <property type="entry name" value="PRK11274.1"/>
    <property type="match status" value="1"/>
</dbReference>
<reference evidence="8 9" key="1">
    <citation type="submission" date="2019-06" db="EMBL/GenBank/DDBJ databases">
        <title>Nitrosomonas stercoris KYUHI-S whole genome shotgun sequence.</title>
        <authorList>
            <person name="Nakagawa T."/>
            <person name="Tsuchiya Y."/>
            <person name="Takahashi R."/>
        </authorList>
    </citation>
    <scope>NUCLEOTIDE SEQUENCE [LARGE SCALE GENOMIC DNA]</scope>
    <source>
        <strain evidence="8 9">KYUHI-S</strain>
    </source>
</reference>
<dbReference type="EC" id="1.1.99.14" evidence="6"/>
<dbReference type="Pfam" id="PF02754">
    <property type="entry name" value="CCG"/>
    <property type="match status" value="2"/>
</dbReference>
<evidence type="ECO:0000256" key="4">
    <source>
        <dbReference type="ARBA" id="ARBA00023004"/>
    </source>
</evidence>
<comment type="cofactor">
    <cofactor evidence="6">
        <name>[4Fe-4S] cluster</name>
        <dbReference type="ChEBI" id="CHEBI:49883"/>
    </cofactor>
    <text evidence="6">Binds 2 [4Fe-4S] clusters.</text>
</comment>
<proteinExistence type="predicted"/>
<dbReference type="SUPFAM" id="SSF54862">
    <property type="entry name" value="4Fe-4S ferredoxins"/>
    <property type="match status" value="1"/>
</dbReference>
<dbReference type="EMBL" id="AP019755">
    <property type="protein sequence ID" value="BBL35584.1"/>
    <property type="molecule type" value="Genomic_DNA"/>
</dbReference>
<keyword evidence="3" id="KW-0677">Repeat</keyword>
<keyword evidence="5 6" id="KW-0411">Iron-sulfur</keyword>
<accession>A0A4Y1YNI4</accession>
<evidence type="ECO:0000256" key="1">
    <source>
        <dbReference type="ARBA" id="ARBA00022485"/>
    </source>
</evidence>
<comment type="catalytic activity">
    <reaction evidence="6">
        <text>glycolate + A = glyoxylate + AH2</text>
        <dbReference type="Rhea" id="RHEA:21264"/>
        <dbReference type="ChEBI" id="CHEBI:13193"/>
        <dbReference type="ChEBI" id="CHEBI:17499"/>
        <dbReference type="ChEBI" id="CHEBI:29805"/>
        <dbReference type="ChEBI" id="CHEBI:36655"/>
        <dbReference type="EC" id="1.1.99.14"/>
    </reaction>
</comment>
<keyword evidence="6" id="KW-0813">Transport</keyword>
<dbReference type="InterPro" id="IPR017896">
    <property type="entry name" value="4Fe4S_Fe-S-bd"/>
</dbReference>
<dbReference type="KEGG" id="nst:Nstercoris_01856"/>
<keyword evidence="6" id="KW-0249">Electron transport</keyword>
<dbReference type="PIRSF" id="PIRSF000139">
    <property type="entry name" value="Glc_ox_4Fe-4S"/>
    <property type="match status" value="1"/>
</dbReference>
<keyword evidence="1 6" id="KW-0004">4Fe-4S</keyword>
<dbReference type="InterPro" id="IPR012257">
    <property type="entry name" value="Glc_ox_4Fe-4S"/>
</dbReference>
<dbReference type="Gene3D" id="1.10.1060.10">
    <property type="entry name" value="Alpha-helical ferredoxin"/>
    <property type="match status" value="1"/>
</dbReference>
<dbReference type="PROSITE" id="PS51379">
    <property type="entry name" value="4FE4S_FER_2"/>
    <property type="match status" value="2"/>
</dbReference>
<dbReference type="GO" id="GO:0019154">
    <property type="term" value="F:glycolate dehydrogenase activity"/>
    <property type="evidence" value="ECO:0007669"/>
    <property type="project" value="UniProtKB-EC"/>
</dbReference>
<dbReference type="PANTHER" id="PTHR32479">
    <property type="entry name" value="GLYCOLATE OXIDASE IRON-SULFUR SUBUNIT"/>
    <property type="match status" value="1"/>
</dbReference>
<dbReference type="Pfam" id="PF13183">
    <property type="entry name" value="Fer4_8"/>
    <property type="match status" value="1"/>
</dbReference>
<keyword evidence="2 6" id="KW-0479">Metal-binding</keyword>
<dbReference type="PROSITE" id="PS00198">
    <property type="entry name" value="4FE4S_FER_1"/>
    <property type="match status" value="1"/>
</dbReference>
<evidence type="ECO:0000313" key="8">
    <source>
        <dbReference type="EMBL" id="BBL35584.1"/>
    </source>
</evidence>
<name>A0A4Y1YNI4_9PROT</name>
<dbReference type="InterPro" id="IPR004017">
    <property type="entry name" value="Cys_rich_dom"/>
</dbReference>
<dbReference type="InterPro" id="IPR009051">
    <property type="entry name" value="Helical_ferredxn"/>
</dbReference>
<comment type="function">
    <text evidence="6">Component of a complex that catalyzes the oxidation of glycolate to glyoxylate.</text>
</comment>
<sequence length="430" mass="47098">MQTHLTDLIKDTPEGQEADAILRSCVHCGFCLATCPTYQLLGNELDSPRGRIYLMKQMLEGQEVTETTQLHLDRCLTCRACETTCPSGVQYGRLLDIGRGMIEQKTQRTPYATFKRYLLRKLLPNRTFFNTLMGVARLGRPLLPGHLKRTIPPKPATSNAPSNQQHTRSMLILQGCVQPSLAPNTNYATARVLDKLGITVISAEQAGCCGALAYHLGAQEEGLDAMRRNIDAWWPFVTRSENPVEAIIVTASGCGVTVKDYGYLLQHDPIYAEKAARIASLTKDISEVIAAETATLIPLLQAANTSANSASSYQLALHTPCTLQHGMKLTGKIEPILQAAGFHLAKVVDPHLCCGSAGTYSILQPKLSRQLRDNKITALTTENPELIATANIGCQMHLQSGTSLSVRHWIELLDEKLAHVKPNKTIPSTH</sequence>
<dbReference type="Proteomes" id="UP000316473">
    <property type="component" value="Chromosome"/>
</dbReference>
<dbReference type="PANTHER" id="PTHR32479:SF17">
    <property type="entry name" value="GLYCOLATE OXIDASE IRON-SULFUR SUBUNIT"/>
    <property type="match status" value="1"/>
</dbReference>
<dbReference type="GO" id="GO:0051539">
    <property type="term" value="F:4 iron, 4 sulfur cluster binding"/>
    <property type="evidence" value="ECO:0007669"/>
    <property type="project" value="UniProtKB-UniRule"/>
</dbReference>
<comment type="catalytic activity">
    <reaction evidence="6">
        <text>(R)-lactate + A = pyruvate + AH2</text>
        <dbReference type="Rhea" id="RHEA:15089"/>
        <dbReference type="ChEBI" id="CHEBI:13193"/>
        <dbReference type="ChEBI" id="CHEBI:15361"/>
        <dbReference type="ChEBI" id="CHEBI:16004"/>
        <dbReference type="ChEBI" id="CHEBI:17499"/>
    </reaction>
</comment>
<evidence type="ECO:0000313" key="9">
    <source>
        <dbReference type="Proteomes" id="UP000316473"/>
    </source>
</evidence>
<dbReference type="FunFam" id="1.10.1060.10:FF:000012">
    <property type="entry name" value="Glycolate oxidase iron-sulfur subunit"/>
    <property type="match status" value="1"/>
</dbReference>
<dbReference type="GO" id="GO:0046872">
    <property type="term" value="F:metal ion binding"/>
    <property type="evidence" value="ECO:0007669"/>
    <property type="project" value="UniProtKB-UniRule"/>
</dbReference>
<evidence type="ECO:0000256" key="6">
    <source>
        <dbReference type="PIRNR" id="PIRNR000139"/>
    </source>
</evidence>
<keyword evidence="4 6" id="KW-0408">Iron</keyword>
<protein>
    <recommendedName>
        <fullName evidence="6">Glycolate oxidase iron-sulfur subunit</fullName>
        <ecNumber evidence="6">1.1.99.14</ecNumber>
    </recommendedName>
</protein>